<feature type="compositionally biased region" description="Basic and acidic residues" evidence="1">
    <location>
        <begin position="52"/>
        <end position="61"/>
    </location>
</feature>
<sequence length="74" mass="8416">MVQIHCVSKKKDRISSRGNVSMSLPSPDTPHQSTRPRPRPPAHTYSGLYSTHDSRDGESQRRACNLDSPFLYNY</sequence>
<name>A0A9E7FN12_9LILI</name>
<gene>
    <name evidence="2" type="ORF">MUK42_31263</name>
</gene>
<dbReference type="Proteomes" id="UP001055439">
    <property type="component" value="Chromosome 4"/>
</dbReference>
<feature type="compositionally biased region" description="Polar residues" evidence="1">
    <location>
        <begin position="16"/>
        <end position="33"/>
    </location>
</feature>
<keyword evidence="3" id="KW-1185">Reference proteome</keyword>
<proteinExistence type="predicted"/>
<evidence type="ECO:0000256" key="1">
    <source>
        <dbReference type="SAM" id="MobiDB-lite"/>
    </source>
</evidence>
<reference evidence="2" key="1">
    <citation type="submission" date="2022-05" db="EMBL/GenBank/DDBJ databases">
        <title>The Musa troglodytarum L. genome provides insights into the mechanism of non-climacteric behaviour and enrichment of carotenoids.</title>
        <authorList>
            <person name="Wang J."/>
        </authorList>
    </citation>
    <scope>NUCLEOTIDE SEQUENCE</scope>
    <source>
        <tissue evidence="2">Leaf</tissue>
    </source>
</reference>
<dbReference type="EMBL" id="CP097506">
    <property type="protein sequence ID" value="URD98813.1"/>
    <property type="molecule type" value="Genomic_DNA"/>
</dbReference>
<accession>A0A9E7FN12</accession>
<feature type="region of interest" description="Disordered" evidence="1">
    <location>
        <begin position="1"/>
        <end position="62"/>
    </location>
</feature>
<protein>
    <submittedName>
        <fullName evidence="2">Uncharacterized protein</fullName>
    </submittedName>
</protein>
<dbReference type="AlphaFoldDB" id="A0A9E7FN12"/>
<evidence type="ECO:0000313" key="2">
    <source>
        <dbReference type="EMBL" id="URD98813.1"/>
    </source>
</evidence>
<evidence type="ECO:0000313" key="3">
    <source>
        <dbReference type="Proteomes" id="UP001055439"/>
    </source>
</evidence>
<organism evidence="2 3">
    <name type="scientific">Musa troglodytarum</name>
    <name type="common">fe'i banana</name>
    <dbReference type="NCBI Taxonomy" id="320322"/>
    <lineage>
        <taxon>Eukaryota</taxon>
        <taxon>Viridiplantae</taxon>
        <taxon>Streptophyta</taxon>
        <taxon>Embryophyta</taxon>
        <taxon>Tracheophyta</taxon>
        <taxon>Spermatophyta</taxon>
        <taxon>Magnoliopsida</taxon>
        <taxon>Liliopsida</taxon>
        <taxon>Zingiberales</taxon>
        <taxon>Musaceae</taxon>
        <taxon>Musa</taxon>
    </lineage>
</organism>